<gene>
    <name evidence="2" type="ORF">H1R20_g2981</name>
</gene>
<dbReference type="InterPro" id="IPR000719">
    <property type="entry name" value="Prot_kinase_dom"/>
</dbReference>
<dbReference type="EMBL" id="JANBPK010000726">
    <property type="protein sequence ID" value="KAJ2934077.1"/>
    <property type="molecule type" value="Genomic_DNA"/>
</dbReference>
<dbReference type="OrthoDB" id="5987198at2759"/>
<dbReference type="GO" id="GO:0005634">
    <property type="term" value="C:nucleus"/>
    <property type="evidence" value="ECO:0007669"/>
    <property type="project" value="TreeGrafter"/>
</dbReference>
<dbReference type="PANTHER" id="PTHR44167:SF24">
    <property type="entry name" value="SERINE_THREONINE-PROTEIN KINASE CHK2"/>
    <property type="match status" value="1"/>
</dbReference>
<accession>A0A9W8JGH3</accession>
<protein>
    <recommendedName>
        <fullName evidence="1">Protein kinase domain-containing protein</fullName>
    </recommendedName>
</protein>
<evidence type="ECO:0000313" key="3">
    <source>
        <dbReference type="Proteomes" id="UP001140091"/>
    </source>
</evidence>
<dbReference type="GO" id="GO:0005524">
    <property type="term" value="F:ATP binding"/>
    <property type="evidence" value="ECO:0007669"/>
    <property type="project" value="InterPro"/>
</dbReference>
<dbReference type="PANTHER" id="PTHR44167">
    <property type="entry name" value="OVARIAN-SPECIFIC SERINE/THREONINE-PROTEIN KINASE LOK-RELATED"/>
    <property type="match status" value="1"/>
</dbReference>
<feature type="non-terminal residue" evidence="2">
    <location>
        <position position="1"/>
    </location>
</feature>
<reference evidence="2" key="1">
    <citation type="submission" date="2022-06" db="EMBL/GenBank/DDBJ databases">
        <title>Genome Sequence of Candolleomyces eurysporus.</title>
        <authorList>
            <person name="Buettner E."/>
        </authorList>
    </citation>
    <scope>NUCLEOTIDE SEQUENCE</scope>
    <source>
        <strain evidence="2">VTCC 930004</strain>
    </source>
</reference>
<dbReference type="SUPFAM" id="SSF56112">
    <property type="entry name" value="Protein kinase-like (PK-like)"/>
    <property type="match status" value="1"/>
</dbReference>
<dbReference type="PROSITE" id="PS50011">
    <property type="entry name" value="PROTEIN_KINASE_DOM"/>
    <property type="match status" value="1"/>
</dbReference>
<evidence type="ECO:0000259" key="1">
    <source>
        <dbReference type="PROSITE" id="PS50011"/>
    </source>
</evidence>
<dbReference type="GO" id="GO:0004674">
    <property type="term" value="F:protein serine/threonine kinase activity"/>
    <property type="evidence" value="ECO:0007669"/>
    <property type="project" value="TreeGrafter"/>
</dbReference>
<proteinExistence type="predicted"/>
<dbReference type="Gene3D" id="1.10.510.10">
    <property type="entry name" value="Transferase(Phosphotransferase) domain 1"/>
    <property type="match status" value="1"/>
</dbReference>
<keyword evidence="3" id="KW-1185">Reference proteome</keyword>
<evidence type="ECO:0000313" key="2">
    <source>
        <dbReference type="EMBL" id="KAJ2934077.1"/>
    </source>
</evidence>
<dbReference type="SMART" id="SM00220">
    <property type="entry name" value="S_TKc"/>
    <property type="match status" value="1"/>
</dbReference>
<dbReference type="InterPro" id="IPR008271">
    <property type="entry name" value="Ser/Thr_kinase_AS"/>
</dbReference>
<comment type="caution">
    <text evidence="2">The sequence shown here is derived from an EMBL/GenBank/DDBJ whole genome shotgun (WGS) entry which is preliminary data.</text>
</comment>
<dbReference type="GO" id="GO:0044773">
    <property type="term" value="P:mitotic DNA damage checkpoint signaling"/>
    <property type="evidence" value="ECO:0007669"/>
    <property type="project" value="TreeGrafter"/>
</dbReference>
<dbReference type="Proteomes" id="UP001140091">
    <property type="component" value="Unassembled WGS sequence"/>
</dbReference>
<sequence>MKDKSPVILKRVLQEKHPDELSIVEFLMEEPRKSDPKNHSLPLIEVLQPAEEPTEKILVMPLCREWDSPGFETIGEVIDFIRQLLEGVQFLHDNRIAHRDLKSGNIMMDTSLYTQSFHPLDQDRSVDAQSDVHAKYTRTERRPRYYIIDYGLARRYEEGEMPPMEVTGIFGSDFTVPEFESQDEPHNPFPIDIYCLGNVIWNHVLDRRGHDIGFNWLIPLINEMTDKDPNKRPTIGEVVVKFDAAVSKISEWTLRSRFVVSWSELEWYTRLTKTVPFTIRKFRFIANRTPAIPTDRP</sequence>
<name>A0A9W8JGH3_9AGAR</name>
<dbReference type="PROSITE" id="PS00108">
    <property type="entry name" value="PROTEIN_KINASE_ST"/>
    <property type="match status" value="1"/>
</dbReference>
<dbReference type="CDD" id="cd00180">
    <property type="entry name" value="PKc"/>
    <property type="match status" value="1"/>
</dbReference>
<feature type="domain" description="Protein kinase" evidence="1">
    <location>
        <begin position="1"/>
        <end position="297"/>
    </location>
</feature>
<dbReference type="Pfam" id="PF00069">
    <property type="entry name" value="Pkinase"/>
    <property type="match status" value="1"/>
</dbReference>
<dbReference type="AlphaFoldDB" id="A0A9W8JGH3"/>
<organism evidence="2 3">
    <name type="scientific">Candolleomyces eurysporus</name>
    <dbReference type="NCBI Taxonomy" id="2828524"/>
    <lineage>
        <taxon>Eukaryota</taxon>
        <taxon>Fungi</taxon>
        <taxon>Dikarya</taxon>
        <taxon>Basidiomycota</taxon>
        <taxon>Agaricomycotina</taxon>
        <taxon>Agaricomycetes</taxon>
        <taxon>Agaricomycetidae</taxon>
        <taxon>Agaricales</taxon>
        <taxon>Agaricineae</taxon>
        <taxon>Psathyrellaceae</taxon>
        <taxon>Candolleomyces</taxon>
    </lineage>
</organism>
<dbReference type="InterPro" id="IPR011009">
    <property type="entry name" value="Kinase-like_dom_sf"/>
</dbReference>